<comment type="caution">
    <text evidence="1">The sequence shown here is derived from an EMBL/GenBank/DDBJ whole genome shotgun (WGS) entry which is preliminary data.</text>
</comment>
<dbReference type="Proteomes" id="UP000295097">
    <property type="component" value="Unassembled WGS sequence"/>
</dbReference>
<protein>
    <submittedName>
        <fullName evidence="1">Uncharacterized protein</fullName>
    </submittedName>
</protein>
<dbReference type="AlphaFoldDB" id="A0A4R3NQC9"/>
<accession>A0A4R3NQC9</accession>
<proteinExistence type="predicted"/>
<reference evidence="1 2" key="1">
    <citation type="submission" date="2019-03" db="EMBL/GenBank/DDBJ databases">
        <title>Freshwater and sediment microbial communities from various areas in North America, analyzing microbe dynamics in response to fracking.</title>
        <authorList>
            <person name="Lamendella R."/>
        </authorList>
    </citation>
    <scope>NUCLEOTIDE SEQUENCE [LARGE SCALE GENOMIC DNA]</scope>
    <source>
        <strain evidence="1 2">175.2</strain>
    </source>
</reference>
<organism evidence="1 2">
    <name type="scientific">Martelella mediterranea</name>
    <dbReference type="NCBI Taxonomy" id="293089"/>
    <lineage>
        <taxon>Bacteria</taxon>
        <taxon>Pseudomonadati</taxon>
        <taxon>Pseudomonadota</taxon>
        <taxon>Alphaproteobacteria</taxon>
        <taxon>Hyphomicrobiales</taxon>
        <taxon>Aurantimonadaceae</taxon>
        <taxon>Martelella</taxon>
    </lineage>
</organism>
<gene>
    <name evidence="1" type="ORF">EDC90_10194</name>
</gene>
<keyword evidence="2" id="KW-1185">Reference proteome</keyword>
<dbReference type="EMBL" id="SMAR01000019">
    <property type="protein sequence ID" value="TCT37267.1"/>
    <property type="molecule type" value="Genomic_DNA"/>
</dbReference>
<evidence type="ECO:0000313" key="1">
    <source>
        <dbReference type="EMBL" id="TCT37267.1"/>
    </source>
</evidence>
<sequence>MVKAMASFKIQIRFSRMCRVTAYPPYLPYRPIGTKLFNKNNKSQNLLWEGNSQNGKQTANLGRKWDAMQKLTIKELLTWAFTEELCKEGAGTSFGPPMIRSAWAAMAEVEALGTMVDRSPNSYGVIPGFVDAGEPHEDALKVADAVRALTREGFDIPEGWQPFPEWEDERGLIADEVERVLEQERARGERQTGRYAYNLIVACAVLKRGPDWWAERPTEHMVMRRGSPAWFVQKRMKDSFGQWHFYEADGFDRRARRPMKGAYRKYELAEPVRGAVLSRIDWMVWQAALQLLERELLGRTKEYHLVPMRFSFAPWKSAVRAKVSEQVIEIA</sequence>
<evidence type="ECO:0000313" key="2">
    <source>
        <dbReference type="Proteomes" id="UP000295097"/>
    </source>
</evidence>
<name>A0A4R3NQC9_9HYPH</name>